<keyword evidence="4" id="KW-1185">Reference proteome</keyword>
<accession>A0ABR4IXR1</accession>
<evidence type="ECO:0000256" key="1">
    <source>
        <dbReference type="ARBA" id="ARBA00005986"/>
    </source>
</evidence>
<dbReference type="InterPro" id="IPR011008">
    <property type="entry name" value="Dimeric_a/b-barrel"/>
</dbReference>
<comment type="caution">
    <text evidence="3">The sequence shown here is derived from an EMBL/GenBank/DDBJ whole genome shotgun (WGS) entry which is preliminary data.</text>
</comment>
<feature type="domain" description="EthD" evidence="2">
    <location>
        <begin position="16"/>
        <end position="51"/>
    </location>
</feature>
<gene>
    <name evidence="3" type="ORF">BDW59DRAFT_139414</name>
</gene>
<dbReference type="EMBL" id="JBFXLS010000006">
    <property type="protein sequence ID" value="KAL2832554.1"/>
    <property type="molecule type" value="Genomic_DNA"/>
</dbReference>
<organism evidence="3 4">
    <name type="scientific">Aspergillus cavernicola</name>
    <dbReference type="NCBI Taxonomy" id="176166"/>
    <lineage>
        <taxon>Eukaryota</taxon>
        <taxon>Fungi</taxon>
        <taxon>Dikarya</taxon>
        <taxon>Ascomycota</taxon>
        <taxon>Pezizomycotina</taxon>
        <taxon>Eurotiomycetes</taxon>
        <taxon>Eurotiomycetidae</taxon>
        <taxon>Eurotiales</taxon>
        <taxon>Aspergillaceae</taxon>
        <taxon>Aspergillus</taxon>
        <taxon>Aspergillus subgen. Nidulantes</taxon>
    </lineage>
</organism>
<reference evidence="3 4" key="1">
    <citation type="submission" date="2024-07" db="EMBL/GenBank/DDBJ databases">
        <title>Section-level genome sequencing and comparative genomics of Aspergillus sections Usti and Cavernicolus.</title>
        <authorList>
            <consortium name="Lawrence Berkeley National Laboratory"/>
            <person name="Nybo J.L."/>
            <person name="Vesth T.C."/>
            <person name="Theobald S."/>
            <person name="Frisvad J.C."/>
            <person name="Larsen T.O."/>
            <person name="Kjaerboelling I."/>
            <person name="Rothschild-Mancinelli K."/>
            <person name="Lyhne E.K."/>
            <person name="Kogle M.E."/>
            <person name="Barry K."/>
            <person name="Clum A."/>
            <person name="Na H."/>
            <person name="Ledsgaard L."/>
            <person name="Lin J."/>
            <person name="Lipzen A."/>
            <person name="Kuo A."/>
            <person name="Riley R."/>
            <person name="Mondo S."/>
            <person name="LaButti K."/>
            <person name="Haridas S."/>
            <person name="Pangalinan J."/>
            <person name="Salamov A.A."/>
            <person name="Simmons B.A."/>
            <person name="Magnuson J.K."/>
            <person name="Chen J."/>
            <person name="Drula E."/>
            <person name="Henrissat B."/>
            <person name="Wiebenga A."/>
            <person name="Lubbers R.J."/>
            <person name="Gomes A.C."/>
            <person name="Makela M.R."/>
            <person name="Stajich J."/>
            <person name="Grigoriev I.V."/>
            <person name="Mortensen U.H."/>
            <person name="De vries R.P."/>
            <person name="Baker S.E."/>
            <person name="Andersen M.R."/>
        </authorList>
    </citation>
    <scope>NUCLEOTIDE SEQUENCE [LARGE SCALE GENOMIC DNA]</scope>
    <source>
        <strain evidence="3 4">CBS 600.67</strain>
    </source>
</reference>
<evidence type="ECO:0000313" key="4">
    <source>
        <dbReference type="Proteomes" id="UP001610335"/>
    </source>
</evidence>
<name>A0ABR4IXR1_9EURO</name>
<dbReference type="SUPFAM" id="SSF54909">
    <property type="entry name" value="Dimeric alpha+beta barrel"/>
    <property type="match status" value="1"/>
</dbReference>
<dbReference type="Proteomes" id="UP001610335">
    <property type="component" value="Unassembled WGS sequence"/>
</dbReference>
<comment type="similarity">
    <text evidence="1">Belongs to the tpcK family.</text>
</comment>
<sequence>MSTKRLYSMTIFAYRKEGMSEADYHNYLTEKHAPLVKSHNLKFGITKYAVTHNL</sequence>
<dbReference type="InterPro" id="IPR009799">
    <property type="entry name" value="EthD_dom"/>
</dbReference>
<protein>
    <recommendedName>
        <fullName evidence="2">EthD domain-containing protein</fullName>
    </recommendedName>
</protein>
<dbReference type="Pfam" id="PF07110">
    <property type="entry name" value="EthD"/>
    <property type="match status" value="1"/>
</dbReference>
<evidence type="ECO:0000259" key="2">
    <source>
        <dbReference type="Pfam" id="PF07110"/>
    </source>
</evidence>
<dbReference type="Gene3D" id="3.30.70.100">
    <property type="match status" value="1"/>
</dbReference>
<proteinExistence type="inferred from homology"/>
<evidence type="ECO:0000313" key="3">
    <source>
        <dbReference type="EMBL" id="KAL2832554.1"/>
    </source>
</evidence>